<evidence type="ECO:0000313" key="2">
    <source>
        <dbReference type="Proteomes" id="UP000601435"/>
    </source>
</evidence>
<feature type="non-terminal residue" evidence="1">
    <location>
        <position position="104"/>
    </location>
</feature>
<gene>
    <name evidence="1" type="ORF">SNEC2469_LOCUS32476</name>
</gene>
<keyword evidence="2" id="KW-1185">Reference proteome</keyword>
<accession>A0A813C3C7</accession>
<organism evidence="1 2">
    <name type="scientific">Symbiodinium necroappetens</name>
    <dbReference type="NCBI Taxonomy" id="1628268"/>
    <lineage>
        <taxon>Eukaryota</taxon>
        <taxon>Sar</taxon>
        <taxon>Alveolata</taxon>
        <taxon>Dinophyceae</taxon>
        <taxon>Suessiales</taxon>
        <taxon>Symbiodiniaceae</taxon>
        <taxon>Symbiodinium</taxon>
    </lineage>
</organism>
<dbReference type="Proteomes" id="UP000601435">
    <property type="component" value="Unassembled WGS sequence"/>
</dbReference>
<name>A0A813C3C7_9DINO</name>
<protein>
    <submittedName>
        <fullName evidence="1">Uncharacterized protein</fullName>
    </submittedName>
</protein>
<dbReference type="AlphaFoldDB" id="A0A813C3C7"/>
<comment type="caution">
    <text evidence="1">The sequence shown here is derived from an EMBL/GenBank/DDBJ whole genome shotgun (WGS) entry which is preliminary data.</text>
</comment>
<proteinExistence type="predicted"/>
<dbReference type="EMBL" id="CAJNJA010082341">
    <property type="protein sequence ID" value="CAE7932289.1"/>
    <property type="molecule type" value="Genomic_DNA"/>
</dbReference>
<sequence>MVFTSGAFKDRSMFELFIDLATGRQRVEEIDPLEVVVHGSTLDVVGGSRRATVLRMLQGIWGHTTIRAPCHLFAPTDPKVASRFRAKDTTTGGAGILFHGRQQE</sequence>
<reference evidence="1" key="1">
    <citation type="submission" date="2021-02" db="EMBL/GenBank/DDBJ databases">
        <authorList>
            <person name="Dougan E. K."/>
            <person name="Rhodes N."/>
            <person name="Thang M."/>
            <person name="Chan C."/>
        </authorList>
    </citation>
    <scope>NUCLEOTIDE SEQUENCE</scope>
</reference>
<dbReference type="OrthoDB" id="480888at2759"/>
<evidence type="ECO:0000313" key="1">
    <source>
        <dbReference type="EMBL" id="CAE7932289.1"/>
    </source>
</evidence>